<gene>
    <name evidence="4" type="primary">ARHGDIA_2</name>
    <name evidence="5" type="synonym">ARHGDIA_0</name>
    <name evidence="4" type="ORF">CM83_1049</name>
    <name evidence="5" type="ORF">g.11877</name>
</gene>
<dbReference type="EMBL" id="GBHO01024953">
    <property type="protein sequence ID" value="JAG18651.1"/>
    <property type="molecule type" value="Transcribed_RNA"/>
</dbReference>
<comment type="similarity">
    <text evidence="2">Belongs to the Rho GDI family.</text>
</comment>
<dbReference type="InterPro" id="IPR024792">
    <property type="entry name" value="RhoGDI_dom_sf"/>
</dbReference>
<evidence type="ECO:0000256" key="2">
    <source>
        <dbReference type="ARBA" id="ARBA00009758"/>
    </source>
</evidence>
<dbReference type="EMBL" id="GDHC01018526">
    <property type="protein sequence ID" value="JAQ00103.1"/>
    <property type="molecule type" value="Transcribed_RNA"/>
</dbReference>
<reference evidence="4" key="2">
    <citation type="submission" date="2014-07" db="EMBL/GenBank/DDBJ databases">
        <authorList>
            <person name="Hull J."/>
        </authorList>
    </citation>
    <scope>NUCLEOTIDE SEQUENCE</scope>
</reference>
<dbReference type="InterPro" id="IPR014756">
    <property type="entry name" value="Ig_E-set"/>
</dbReference>
<dbReference type="InterPro" id="IPR000406">
    <property type="entry name" value="Rho_GDI"/>
</dbReference>
<dbReference type="GO" id="GO:0007266">
    <property type="term" value="P:Rho protein signal transduction"/>
    <property type="evidence" value="ECO:0007669"/>
    <property type="project" value="InterPro"/>
</dbReference>
<evidence type="ECO:0000313" key="4">
    <source>
        <dbReference type="EMBL" id="JAG18651.1"/>
    </source>
</evidence>
<evidence type="ECO:0000256" key="3">
    <source>
        <dbReference type="ARBA" id="ARBA00022490"/>
    </source>
</evidence>
<dbReference type="PANTHER" id="PTHR10980">
    <property type="entry name" value="RHO GDP-DISSOCIATION INHIBITOR"/>
    <property type="match status" value="1"/>
</dbReference>
<reference evidence="5" key="3">
    <citation type="journal article" date="2016" name="Gigascience">
        <title>De novo construction of an expanded transcriptome assembly for the western tarnished plant bug, Lygus hesperus.</title>
        <authorList>
            <person name="Tassone E.E."/>
            <person name="Geib S.M."/>
            <person name="Hall B."/>
            <person name="Fabrick J.A."/>
            <person name="Brent C.S."/>
            <person name="Hull J.J."/>
        </authorList>
    </citation>
    <scope>NUCLEOTIDE SEQUENCE</scope>
</reference>
<accession>A0A0A9XG92</accession>
<dbReference type="PANTHER" id="PTHR10980:SF3">
    <property type="entry name" value="LD16419P"/>
    <property type="match status" value="1"/>
</dbReference>
<comment type="subcellular location">
    <subcellularLocation>
        <location evidence="1">Cytoplasm</location>
    </subcellularLocation>
</comment>
<evidence type="ECO:0000313" key="5">
    <source>
        <dbReference type="EMBL" id="JAQ00103.1"/>
    </source>
</evidence>
<name>A0A0A9XG92_LYGHE</name>
<organism evidence="4">
    <name type="scientific">Lygus hesperus</name>
    <name type="common">Western plant bug</name>
    <dbReference type="NCBI Taxonomy" id="30085"/>
    <lineage>
        <taxon>Eukaryota</taxon>
        <taxon>Metazoa</taxon>
        <taxon>Ecdysozoa</taxon>
        <taxon>Arthropoda</taxon>
        <taxon>Hexapoda</taxon>
        <taxon>Insecta</taxon>
        <taxon>Pterygota</taxon>
        <taxon>Neoptera</taxon>
        <taxon>Paraneoptera</taxon>
        <taxon>Hemiptera</taxon>
        <taxon>Heteroptera</taxon>
        <taxon>Panheteroptera</taxon>
        <taxon>Cimicomorpha</taxon>
        <taxon>Miridae</taxon>
        <taxon>Mirini</taxon>
        <taxon>Lygus</taxon>
    </lineage>
</organism>
<dbReference type="Gene3D" id="2.70.50.30">
    <property type="entry name" value="Coagulation Factor XIII, subunit A, domain 1"/>
    <property type="match status" value="1"/>
</dbReference>
<sequence>MTEYNKDEEDNVGYVSPKHASLQELIQKDADDPSLREYKAKLIGEGAEKAILFPDDPRCVIPKSLSLIFRDHEPIELDMKDTDHNKVYKIKEDVEYQVRIEYYVQRDIVIG</sequence>
<dbReference type="AlphaFoldDB" id="A0A0A9XG92"/>
<reference evidence="4" key="1">
    <citation type="journal article" date="2014" name="PLoS ONE">
        <title>Transcriptome-Based Identification of ABC Transporters in the Western Tarnished Plant Bug Lygus hesperus.</title>
        <authorList>
            <person name="Hull J.J."/>
            <person name="Chaney K."/>
            <person name="Geib S.M."/>
            <person name="Fabrick J.A."/>
            <person name="Brent C.S."/>
            <person name="Walsh D."/>
            <person name="Lavine L.C."/>
        </authorList>
    </citation>
    <scope>NUCLEOTIDE SEQUENCE</scope>
</reference>
<evidence type="ECO:0000256" key="1">
    <source>
        <dbReference type="ARBA" id="ARBA00004496"/>
    </source>
</evidence>
<dbReference type="GO" id="GO:0005829">
    <property type="term" value="C:cytosol"/>
    <property type="evidence" value="ECO:0007669"/>
    <property type="project" value="TreeGrafter"/>
</dbReference>
<dbReference type="GO" id="GO:0005094">
    <property type="term" value="F:Rho GDP-dissociation inhibitor activity"/>
    <property type="evidence" value="ECO:0007669"/>
    <property type="project" value="InterPro"/>
</dbReference>
<protein>
    <submittedName>
        <fullName evidence="4">Rho GDP-dissociation inhibitor 1</fullName>
    </submittedName>
</protein>
<proteinExistence type="inferred from homology"/>
<keyword evidence="3" id="KW-0963">Cytoplasm</keyword>
<dbReference type="Pfam" id="PF02115">
    <property type="entry name" value="Rho_GDI"/>
    <property type="match status" value="1"/>
</dbReference>
<dbReference type="GO" id="GO:0016020">
    <property type="term" value="C:membrane"/>
    <property type="evidence" value="ECO:0007669"/>
    <property type="project" value="TreeGrafter"/>
</dbReference>
<dbReference type="SUPFAM" id="SSF81296">
    <property type="entry name" value="E set domains"/>
    <property type="match status" value="1"/>
</dbReference>